<gene>
    <name evidence="2" type="ORF">FKW44_020038</name>
</gene>
<accession>A0A7T8JYU5</accession>
<reference evidence="3" key="1">
    <citation type="submission" date="2021-01" db="EMBL/GenBank/DDBJ databases">
        <title>Caligus Genome Assembly.</title>
        <authorList>
            <person name="Gallardo-Escarate C."/>
        </authorList>
    </citation>
    <scope>NUCLEOTIDE SEQUENCE [LARGE SCALE GENOMIC DNA]</scope>
</reference>
<sequence>NGKAHWLAEYGNSESFSLALGKILGRPLSQYELDMGNHPRRCLKCGSYAQDKLVNCQKCYCVAFCSEHVDDGKLAHEPHCRSLRTSLDDHKFEITVGHQVQNYSPRVETKRWTPLPEGIQDFFSDDISSLVSQKLPGYRDSELRYLTFLYTCPLSVLHALEETGSKLGASSHPPPLRLGSLRFSPPSTQEPLHRLYRGRMRANGVSRSFSYKGKALQIEDRKDLTLYHDYVSASDYTEPDVVVALDCGFKFYPSWRASLPAMLRPSGAPLIFTEFNLPDTRDNLSLLKSCVPGAVVKIEPRMNSYSSKRPVRCSDSSENYVPYSVIYTNDYLCAVSL</sequence>
<feature type="domain" description="Mitochondrial splicing suppressor 51-like C-terminal" evidence="1">
    <location>
        <begin position="211"/>
        <end position="313"/>
    </location>
</feature>
<dbReference type="OrthoDB" id="5282002at2759"/>
<keyword evidence="3" id="KW-1185">Reference proteome</keyword>
<dbReference type="EMBL" id="CP045903">
    <property type="protein sequence ID" value="QQP39221.1"/>
    <property type="molecule type" value="Genomic_DNA"/>
</dbReference>
<feature type="non-terminal residue" evidence="2">
    <location>
        <position position="1"/>
    </location>
</feature>
<dbReference type="AlphaFoldDB" id="A0A7T8JYU5"/>
<dbReference type="PANTHER" id="PTHR28069:SF2">
    <property type="entry name" value="GH20023P"/>
    <property type="match status" value="1"/>
</dbReference>
<dbReference type="Proteomes" id="UP000595437">
    <property type="component" value="Chromosome 14"/>
</dbReference>
<evidence type="ECO:0000313" key="2">
    <source>
        <dbReference type="EMBL" id="QQP39221.1"/>
    </source>
</evidence>
<evidence type="ECO:0000313" key="3">
    <source>
        <dbReference type="Proteomes" id="UP000595437"/>
    </source>
</evidence>
<name>A0A7T8JYU5_CALRO</name>
<organism evidence="2 3">
    <name type="scientific">Caligus rogercresseyi</name>
    <name type="common">Sea louse</name>
    <dbReference type="NCBI Taxonomy" id="217165"/>
    <lineage>
        <taxon>Eukaryota</taxon>
        <taxon>Metazoa</taxon>
        <taxon>Ecdysozoa</taxon>
        <taxon>Arthropoda</taxon>
        <taxon>Crustacea</taxon>
        <taxon>Multicrustacea</taxon>
        <taxon>Hexanauplia</taxon>
        <taxon>Copepoda</taxon>
        <taxon>Siphonostomatoida</taxon>
        <taxon>Caligidae</taxon>
        <taxon>Caligus</taxon>
    </lineage>
</organism>
<protein>
    <submittedName>
        <fullName evidence="2">LOC101449370</fullName>
    </submittedName>
</protein>
<evidence type="ECO:0000259" key="1">
    <source>
        <dbReference type="Pfam" id="PF20179"/>
    </source>
</evidence>
<dbReference type="Pfam" id="PF20179">
    <property type="entry name" value="MSS51_C"/>
    <property type="match status" value="1"/>
</dbReference>
<proteinExistence type="predicted"/>
<dbReference type="InterPro" id="IPR046824">
    <property type="entry name" value="Mss51-like_C"/>
</dbReference>
<dbReference type="PANTHER" id="PTHR28069">
    <property type="entry name" value="GH20023P"/>
    <property type="match status" value="1"/>
</dbReference>